<dbReference type="Pfam" id="PF00561">
    <property type="entry name" value="Abhydrolase_1"/>
    <property type="match status" value="1"/>
</dbReference>
<dbReference type="OrthoDB" id="294702at2759"/>
<feature type="domain" description="AB hydrolase-1" evidence="1">
    <location>
        <begin position="15"/>
        <end position="128"/>
    </location>
</feature>
<dbReference type="AlphaFoldDB" id="G3Y7Y9"/>
<dbReference type="PANTHER" id="PTHR43798">
    <property type="entry name" value="MONOACYLGLYCEROL LIPASE"/>
    <property type="match status" value="1"/>
</dbReference>
<organism evidence="2 3">
    <name type="scientific">Aspergillus niger (strain ATCC 1015 / CBS 113.46 / FGSC A1144 / LSHB Ac4 / NCTC 3858a / NRRL 328 / USDA 3528.7)</name>
    <dbReference type="NCBI Taxonomy" id="380704"/>
    <lineage>
        <taxon>Eukaryota</taxon>
        <taxon>Fungi</taxon>
        <taxon>Dikarya</taxon>
        <taxon>Ascomycota</taxon>
        <taxon>Pezizomycotina</taxon>
        <taxon>Eurotiomycetes</taxon>
        <taxon>Eurotiomycetidae</taxon>
        <taxon>Eurotiales</taxon>
        <taxon>Aspergillaceae</taxon>
        <taxon>Aspergillus</taxon>
        <taxon>Aspergillus subgen. Circumdati</taxon>
    </lineage>
</organism>
<feature type="non-terminal residue" evidence="2">
    <location>
        <position position="1"/>
    </location>
</feature>
<dbReference type="HOGENOM" id="CLU_020336_9_1_1"/>
<dbReference type="PANTHER" id="PTHR43798:SF33">
    <property type="entry name" value="HYDROLASE, PUTATIVE (AFU_ORTHOLOGUE AFUA_2G14860)-RELATED"/>
    <property type="match status" value="1"/>
</dbReference>
<evidence type="ECO:0000259" key="1">
    <source>
        <dbReference type="Pfam" id="PF00561"/>
    </source>
</evidence>
<comment type="caution">
    <text evidence="2">The sequence shown here is derived from an EMBL/GenBank/DDBJ whole genome shotgun (WGS) entry which is preliminary data.</text>
</comment>
<sequence length="299" mass="33227">LSYALRGIPRQPGAPLVIVLTGITSSALEWSAVCRHLEQEASLLLYERSGYGQSEASVTAEPDSLTIVDELSRLLAAAALPPPYLVVGHSWGGMLAREFLAARGPEVICGMVLVDAVQERMLFETWPDPSIAAVTAGLDYMEVVGLTHDYRLTDSEWAELMAEEASPHHERQAVRELPYLQISRAVLAQKQQLRPPSQDLLHGKPLSVLRGNSQRDQQRMYDRGVAQGLGTEAQRATFRNYLARWDDSEEAFQRELLNLSSTARFSTTTQSGHNIQITEPERVADEIRWVLRRIPSGAV</sequence>
<evidence type="ECO:0000313" key="2">
    <source>
        <dbReference type="EMBL" id="EHA20898.1"/>
    </source>
</evidence>
<dbReference type="InterPro" id="IPR050266">
    <property type="entry name" value="AB_hydrolase_sf"/>
</dbReference>
<dbReference type="STRING" id="380704.G3Y7Y9"/>
<dbReference type="SUPFAM" id="SSF53474">
    <property type="entry name" value="alpha/beta-Hydrolases"/>
    <property type="match status" value="1"/>
</dbReference>
<dbReference type="Gene3D" id="3.40.50.1820">
    <property type="entry name" value="alpha/beta hydrolase"/>
    <property type="match status" value="1"/>
</dbReference>
<dbReference type="InterPro" id="IPR000073">
    <property type="entry name" value="AB_hydrolase_1"/>
</dbReference>
<reference evidence="2 3" key="1">
    <citation type="journal article" date="2011" name="Genome Res.">
        <title>Comparative genomics of citric-acid-producing Aspergillus niger ATCC 1015 versus enzyme-producing CBS 513.88.</title>
        <authorList>
            <person name="Andersen M.R."/>
            <person name="Salazar M.P."/>
            <person name="Schaap P.J."/>
            <person name="van de Vondervoort P.J."/>
            <person name="Culley D."/>
            <person name="Thykaer J."/>
            <person name="Frisvad J.C."/>
            <person name="Nielsen K.F."/>
            <person name="Albang R."/>
            <person name="Albermann K."/>
            <person name="Berka R.M."/>
            <person name="Braus G.H."/>
            <person name="Braus-Stromeyer S.A."/>
            <person name="Corrochano L.M."/>
            <person name="Dai Z."/>
            <person name="van Dijck P.W."/>
            <person name="Hofmann G."/>
            <person name="Lasure L.L."/>
            <person name="Magnuson J.K."/>
            <person name="Menke H."/>
            <person name="Meijer M."/>
            <person name="Meijer S.L."/>
            <person name="Nielsen J.B."/>
            <person name="Nielsen M.L."/>
            <person name="van Ooyen A.J."/>
            <person name="Pel H.J."/>
            <person name="Poulsen L."/>
            <person name="Samson R.A."/>
            <person name="Stam H."/>
            <person name="Tsang A."/>
            <person name="van den Brink J.M."/>
            <person name="Atkins A."/>
            <person name="Aerts A."/>
            <person name="Shapiro H."/>
            <person name="Pangilinan J."/>
            <person name="Salamov A."/>
            <person name="Lou Y."/>
            <person name="Lindquist E."/>
            <person name="Lucas S."/>
            <person name="Grimwood J."/>
            <person name="Grigoriev I.V."/>
            <person name="Kubicek C.P."/>
            <person name="Martinez D."/>
            <person name="van Peij N.N."/>
            <person name="Roubos J.A."/>
            <person name="Nielsen J."/>
            <person name="Baker S.E."/>
        </authorList>
    </citation>
    <scope>NUCLEOTIDE SEQUENCE [LARGE SCALE GENOMIC DNA]</scope>
    <source>
        <strain evidence="3">ATCC 1015 / CBS 113.46 / FGSC A1144 / LSHB Ac4 / NCTC 3858a / NRRL 328 / USDA 3528.7</strain>
    </source>
</reference>
<dbReference type="GO" id="GO:0016020">
    <property type="term" value="C:membrane"/>
    <property type="evidence" value="ECO:0007669"/>
    <property type="project" value="TreeGrafter"/>
</dbReference>
<name>G3Y7Y9_ASPNA</name>
<accession>G3Y7Y9</accession>
<proteinExistence type="predicted"/>
<dbReference type="InterPro" id="IPR029058">
    <property type="entry name" value="AB_hydrolase_fold"/>
</dbReference>
<evidence type="ECO:0000313" key="3">
    <source>
        <dbReference type="Proteomes" id="UP000009038"/>
    </source>
</evidence>
<protein>
    <submittedName>
        <fullName evidence="2">Catalytic protein</fullName>
    </submittedName>
</protein>
<dbReference type="Proteomes" id="UP000009038">
    <property type="component" value="Unassembled WGS sequence"/>
</dbReference>
<gene>
    <name evidence="2" type="ORF">ASPNIDRAFT_194346</name>
</gene>
<dbReference type="EMBL" id="ACJE01000015">
    <property type="protein sequence ID" value="EHA20898.1"/>
    <property type="molecule type" value="Genomic_DNA"/>
</dbReference>